<name>A0A3B0W8I6_9ZZZZ</name>
<evidence type="ECO:0000313" key="1">
    <source>
        <dbReference type="EMBL" id="VAW47522.1"/>
    </source>
</evidence>
<reference evidence="1" key="1">
    <citation type="submission" date="2018-06" db="EMBL/GenBank/DDBJ databases">
        <authorList>
            <person name="Zhirakovskaya E."/>
        </authorList>
    </citation>
    <scope>NUCLEOTIDE SEQUENCE</scope>
</reference>
<dbReference type="Pfam" id="PF07793">
    <property type="entry name" value="DUF1631"/>
    <property type="match status" value="1"/>
</dbReference>
<evidence type="ECO:0008006" key="2">
    <source>
        <dbReference type="Google" id="ProtNLM"/>
    </source>
</evidence>
<sequence length="244" mass="27934">NKQMPILVRDLLLGEWANVMTLMYLRHSDESDEYIDKLEFVDTVIEYSQSHIDNKVTSSNIDALSEKYLRGLKLVAFSPMEVIDKQHALINCLNKIHQIDTVEFSDKTEVELIPPDEILKLSEIREQHEIAGYIEEILEPSDDETLEDIADKHSKIITSLQIGSWLEFTRKDNNLVRAKLSWISPITSKYLFVNSRGLKITDKSNLALAAGLRNKTIRVLQQVALFDRALSAIANRLKKDDKPT</sequence>
<protein>
    <recommendedName>
        <fullName evidence="2">DUF1631 domain-containing protein</fullName>
    </recommendedName>
</protein>
<dbReference type="EMBL" id="UOFC01000152">
    <property type="protein sequence ID" value="VAW47522.1"/>
    <property type="molecule type" value="Genomic_DNA"/>
</dbReference>
<feature type="non-terminal residue" evidence="1">
    <location>
        <position position="1"/>
    </location>
</feature>
<proteinExistence type="predicted"/>
<gene>
    <name evidence="1" type="ORF">MNBD_GAMMA03-1543</name>
</gene>
<dbReference type="InterPro" id="IPR012434">
    <property type="entry name" value="DUF1631"/>
</dbReference>
<dbReference type="AlphaFoldDB" id="A0A3B0W8I6"/>
<accession>A0A3B0W8I6</accession>
<organism evidence="1">
    <name type="scientific">hydrothermal vent metagenome</name>
    <dbReference type="NCBI Taxonomy" id="652676"/>
    <lineage>
        <taxon>unclassified sequences</taxon>
        <taxon>metagenomes</taxon>
        <taxon>ecological metagenomes</taxon>
    </lineage>
</organism>